<reference evidence="1 2" key="1">
    <citation type="submission" date="2018-01" db="EMBL/GenBank/DDBJ databases">
        <title>Genomic Encyclopedia of Type Strains, Phase III (KMG-III): the genomes of soil and plant-associated and newly described type strains.</title>
        <authorList>
            <person name="Whitman W."/>
        </authorList>
    </citation>
    <scope>NUCLEOTIDE SEQUENCE [LARGE SCALE GENOMIC DNA]</scope>
    <source>
        <strain evidence="1 2">HKI456</strain>
    </source>
</reference>
<evidence type="ECO:0000313" key="2">
    <source>
        <dbReference type="Proteomes" id="UP000243096"/>
    </source>
</evidence>
<protein>
    <submittedName>
        <fullName evidence="1">Uncharacterized protein</fullName>
    </submittedName>
</protein>
<dbReference type="Proteomes" id="UP000243096">
    <property type="component" value="Unassembled WGS sequence"/>
</dbReference>
<evidence type="ECO:0000313" key="1">
    <source>
        <dbReference type="EMBL" id="PPB85144.1"/>
    </source>
</evidence>
<dbReference type="EMBL" id="PRDW01000001">
    <property type="protein sequence ID" value="PPB85144.1"/>
    <property type="molecule type" value="Genomic_DNA"/>
</dbReference>
<dbReference type="AlphaFoldDB" id="A0A2P5KEM0"/>
<comment type="caution">
    <text evidence="1">The sequence shown here is derived from an EMBL/GenBank/DDBJ whole genome shotgun (WGS) entry which is preliminary data.</text>
</comment>
<organism evidence="1 2">
    <name type="scientific">Mycetohabitans endofungorum</name>
    <dbReference type="NCBI Taxonomy" id="417203"/>
    <lineage>
        <taxon>Bacteria</taxon>
        <taxon>Pseudomonadati</taxon>
        <taxon>Pseudomonadota</taxon>
        <taxon>Betaproteobacteria</taxon>
        <taxon>Burkholderiales</taxon>
        <taxon>Burkholderiaceae</taxon>
        <taxon>Mycetohabitans</taxon>
    </lineage>
</organism>
<name>A0A2P5KEM0_9BURK</name>
<keyword evidence="2" id="KW-1185">Reference proteome</keyword>
<proteinExistence type="predicted"/>
<gene>
    <name evidence="1" type="ORF">B0O95_101234</name>
</gene>
<accession>A0A2P5KEM0</accession>
<sequence>MTHELAERGRGIRCAAKSDLFPLKQDLIAHDRLFD</sequence>